<keyword evidence="3" id="KW-0808">Transferase</keyword>
<dbReference type="SUPFAM" id="SSF81301">
    <property type="entry name" value="Nucleotidyltransferase"/>
    <property type="match status" value="1"/>
</dbReference>
<dbReference type="Proteomes" id="UP000054893">
    <property type="component" value="Unassembled WGS sequence"/>
</dbReference>
<evidence type="ECO:0000256" key="7">
    <source>
        <dbReference type="ARBA" id="ARBA00022840"/>
    </source>
</evidence>
<keyword evidence="7" id="KW-0067">ATP-binding</keyword>
<sequence length="96" mass="10192">MKPSAALDLKRDIVREAVGRFRAANPRVFGSVLHGTDLDGSDLDLLVDALPGATLFDLGGLQIELEEMLGVAVDLLTPGDLPIRFRAQVLAEAAPV</sequence>
<evidence type="ECO:0000256" key="6">
    <source>
        <dbReference type="ARBA" id="ARBA00022741"/>
    </source>
</evidence>
<keyword evidence="4" id="KW-0548">Nucleotidyltransferase</keyword>
<evidence type="ECO:0000313" key="12">
    <source>
        <dbReference type="Proteomes" id="UP000054893"/>
    </source>
</evidence>
<protein>
    <submittedName>
        <fullName evidence="11">DNA polymerase beta subunit</fullName>
    </submittedName>
</protein>
<reference evidence="11 12" key="1">
    <citation type="submission" date="2016-01" db="EMBL/GenBank/DDBJ databases">
        <authorList>
            <person name="Oliw E.H."/>
        </authorList>
    </citation>
    <scope>NUCLEOTIDE SEQUENCE [LARGE SCALE GENOMIC DNA]</scope>
    <source>
        <strain evidence="11">LMG 22029</strain>
    </source>
</reference>
<keyword evidence="5" id="KW-0479">Metal-binding</keyword>
<evidence type="ECO:0000256" key="5">
    <source>
        <dbReference type="ARBA" id="ARBA00022723"/>
    </source>
</evidence>
<feature type="domain" description="Polymerase nucleotidyl transferase" evidence="10">
    <location>
        <begin position="23"/>
        <end position="86"/>
    </location>
</feature>
<accession>A0A158H471</accession>
<dbReference type="GO" id="GO:0016779">
    <property type="term" value="F:nucleotidyltransferase activity"/>
    <property type="evidence" value="ECO:0007669"/>
    <property type="project" value="UniProtKB-KW"/>
</dbReference>
<evidence type="ECO:0000256" key="3">
    <source>
        <dbReference type="ARBA" id="ARBA00022679"/>
    </source>
</evidence>
<comment type="cofactor">
    <cofactor evidence="1">
        <name>Mg(2+)</name>
        <dbReference type="ChEBI" id="CHEBI:18420"/>
    </cofactor>
</comment>
<evidence type="ECO:0000256" key="4">
    <source>
        <dbReference type="ARBA" id="ARBA00022695"/>
    </source>
</evidence>
<dbReference type="RefSeq" id="WP_060857177.1">
    <property type="nucleotide sequence ID" value="NZ_FCOC02000013.1"/>
</dbReference>
<dbReference type="PANTHER" id="PTHR33571">
    <property type="entry name" value="SSL8005 PROTEIN"/>
    <property type="match status" value="1"/>
</dbReference>
<dbReference type="Pfam" id="PF01909">
    <property type="entry name" value="NTP_transf_2"/>
    <property type="match status" value="1"/>
</dbReference>
<name>A0A158H471_CABSO</name>
<dbReference type="GO" id="GO:0046872">
    <property type="term" value="F:metal ion binding"/>
    <property type="evidence" value="ECO:0007669"/>
    <property type="project" value="UniProtKB-KW"/>
</dbReference>
<dbReference type="EMBL" id="FCOC02000013">
    <property type="protein sequence ID" value="SAL39105.1"/>
    <property type="molecule type" value="Genomic_DNA"/>
</dbReference>
<dbReference type="Gene3D" id="3.30.460.10">
    <property type="entry name" value="Beta Polymerase, domain 2"/>
    <property type="match status" value="1"/>
</dbReference>
<dbReference type="GO" id="GO:0005524">
    <property type="term" value="F:ATP binding"/>
    <property type="evidence" value="ECO:0007669"/>
    <property type="project" value="UniProtKB-KW"/>
</dbReference>
<evidence type="ECO:0000259" key="10">
    <source>
        <dbReference type="Pfam" id="PF01909"/>
    </source>
</evidence>
<evidence type="ECO:0000256" key="8">
    <source>
        <dbReference type="ARBA" id="ARBA00022842"/>
    </source>
</evidence>
<keyword evidence="8" id="KW-0460">Magnesium</keyword>
<comment type="similarity">
    <text evidence="9">Belongs to the MntA antitoxin family.</text>
</comment>
<dbReference type="InterPro" id="IPR043519">
    <property type="entry name" value="NT_sf"/>
</dbReference>
<organism evidence="11 12">
    <name type="scientific">Caballeronia sordidicola</name>
    <name type="common">Burkholderia sordidicola</name>
    <dbReference type="NCBI Taxonomy" id="196367"/>
    <lineage>
        <taxon>Bacteria</taxon>
        <taxon>Pseudomonadati</taxon>
        <taxon>Pseudomonadota</taxon>
        <taxon>Betaproteobacteria</taxon>
        <taxon>Burkholderiales</taxon>
        <taxon>Burkholderiaceae</taxon>
        <taxon>Caballeronia</taxon>
    </lineage>
</organism>
<dbReference type="InterPro" id="IPR052038">
    <property type="entry name" value="Type-VII_TA_antitoxin"/>
</dbReference>
<evidence type="ECO:0000256" key="9">
    <source>
        <dbReference type="ARBA" id="ARBA00038276"/>
    </source>
</evidence>
<evidence type="ECO:0000256" key="1">
    <source>
        <dbReference type="ARBA" id="ARBA00001946"/>
    </source>
</evidence>
<dbReference type="PANTHER" id="PTHR33571:SF12">
    <property type="entry name" value="BSL3053 PROTEIN"/>
    <property type="match status" value="1"/>
</dbReference>
<dbReference type="AlphaFoldDB" id="A0A158H471"/>
<proteinExistence type="inferred from homology"/>
<evidence type="ECO:0000256" key="2">
    <source>
        <dbReference type="ARBA" id="ARBA00022649"/>
    </source>
</evidence>
<keyword evidence="2" id="KW-1277">Toxin-antitoxin system</keyword>
<dbReference type="OrthoDB" id="561385at2"/>
<gene>
    <name evidence="11" type="ORF">AWB64_04085</name>
</gene>
<dbReference type="InterPro" id="IPR002934">
    <property type="entry name" value="Polymerase_NTP_transf_dom"/>
</dbReference>
<keyword evidence="6" id="KW-0547">Nucleotide-binding</keyword>
<evidence type="ECO:0000313" key="11">
    <source>
        <dbReference type="EMBL" id="SAL39105.1"/>
    </source>
</evidence>